<evidence type="ECO:0000313" key="3">
    <source>
        <dbReference type="EMBL" id="SDG37665.1"/>
    </source>
</evidence>
<keyword evidence="3" id="KW-0808">Transferase</keyword>
<feature type="region of interest" description="Disordered" evidence="1">
    <location>
        <begin position="1"/>
        <end position="27"/>
    </location>
</feature>
<proteinExistence type="predicted"/>
<dbReference type="AlphaFoldDB" id="A0A1G7TQT6"/>
<dbReference type="Gene3D" id="3.30.460.10">
    <property type="entry name" value="Beta Polymerase, domain 2"/>
    <property type="match status" value="1"/>
</dbReference>
<keyword evidence="4" id="KW-1185">Reference proteome</keyword>
<dbReference type="Proteomes" id="UP000199009">
    <property type="component" value="Chromosome I"/>
</dbReference>
<dbReference type="SUPFAM" id="SSF81301">
    <property type="entry name" value="Nucleotidyltransferase"/>
    <property type="match status" value="1"/>
</dbReference>
<keyword evidence="3" id="KW-0418">Kinase</keyword>
<dbReference type="SMART" id="SM00954">
    <property type="entry name" value="RelA_SpoT"/>
    <property type="match status" value="1"/>
</dbReference>
<dbReference type="InterPro" id="IPR007685">
    <property type="entry name" value="RelA_SpoT"/>
</dbReference>
<dbReference type="PANTHER" id="PTHR47837">
    <property type="entry name" value="GTP PYROPHOSPHOKINASE YJBM"/>
    <property type="match status" value="1"/>
</dbReference>
<organism evidence="3 4">
    <name type="scientific">Microbacterium pygmaeum</name>
    <dbReference type="NCBI Taxonomy" id="370764"/>
    <lineage>
        <taxon>Bacteria</taxon>
        <taxon>Bacillati</taxon>
        <taxon>Actinomycetota</taxon>
        <taxon>Actinomycetes</taxon>
        <taxon>Micrococcales</taxon>
        <taxon>Microbacteriaceae</taxon>
        <taxon>Microbacterium</taxon>
    </lineage>
</organism>
<dbReference type="GO" id="GO:0016301">
    <property type="term" value="F:kinase activity"/>
    <property type="evidence" value="ECO:0007669"/>
    <property type="project" value="UniProtKB-KW"/>
</dbReference>
<dbReference type="OrthoDB" id="9789634at2"/>
<dbReference type="InterPro" id="IPR052366">
    <property type="entry name" value="GTP_Pyrophosphokinase"/>
</dbReference>
<dbReference type="CDD" id="cd05399">
    <property type="entry name" value="NT_Rel-Spo_like"/>
    <property type="match status" value="1"/>
</dbReference>
<accession>A0A1G7TQT6</accession>
<sequence length="248" mass="28261">MSQNLAGPLDQPLRDDSPDDDPLDDRVTFSTSQLRTMRDEMQRFLLEYRFGMQEIETKVAILREEFQHMHDYNPIEHVSSRVKSPDSLVEKVVRKGIDSDFASIREHITDIAGVRITCSFTTDAYRLFDLLTAQDDITLVAVKDYIAEPKGNGYKSLHAILEVPVFLSTGRVDVPVEVQFRTIAMDFWASLEHKIYYKYDRQVPDGLLASLKDAADTAAELDERMQRLHRELHGPGAAPHGPERMIAV</sequence>
<dbReference type="Pfam" id="PF04607">
    <property type="entry name" value="RelA_SpoT"/>
    <property type="match status" value="1"/>
</dbReference>
<dbReference type="EMBL" id="LT629692">
    <property type="protein sequence ID" value="SDG37665.1"/>
    <property type="molecule type" value="Genomic_DNA"/>
</dbReference>
<reference evidence="3 4" key="1">
    <citation type="submission" date="2016-10" db="EMBL/GenBank/DDBJ databases">
        <authorList>
            <person name="de Groot N.N."/>
        </authorList>
    </citation>
    <scope>NUCLEOTIDE SEQUENCE [LARGE SCALE GENOMIC DNA]</scope>
    <source>
        <strain evidence="3 4">DSM 23142</strain>
    </source>
</reference>
<evidence type="ECO:0000313" key="4">
    <source>
        <dbReference type="Proteomes" id="UP000199009"/>
    </source>
</evidence>
<dbReference type="PANTHER" id="PTHR47837:SF2">
    <property type="entry name" value="GTP PYROPHOSPHOKINASE YWAC"/>
    <property type="match status" value="1"/>
</dbReference>
<dbReference type="GO" id="GO:0015969">
    <property type="term" value="P:guanosine tetraphosphate metabolic process"/>
    <property type="evidence" value="ECO:0007669"/>
    <property type="project" value="InterPro"/>
</dbReference>
<protein>
    <submittedName>
        <fullName evidence="3">Putative GTP pyrophosphokinase</fullName>
    </submittedName>
</protein>
<feature type="domain" description="RelA/SpoT" evidence="2">
    <location>
        <begin position="80"/>
        <end position="203"/>
    </location>
</feature>
<dbReference type="Gene3D" id="1.10.287.860">
    <property type="entry name" value="Nucleotidyltransferase"/>
    <property type="match status" value="1"/>
</dbReference>
<dbReference type="InterPro" id="IPR043519">
    <property type="entry name" value="NT_sf"/>
</dbReference>
<evidence type="ECO:0000256" key="1">
    <source>
        <dbReference type="SAM" id="MobiDB-lite"/>
    </source>
</evidence>
<evidence type="ECO:0000259" key="2">
    <source>
        <dbReference type="SMART" id="SM00954"/>
    </source>
</evidence>
<dbReference type="STRING" id="370764.SAMN04489810_0130"/>
<name>A0A1G7TQT6_9MICO</name>
<gene>
    <name evidence="3" type="ORF">SAMN04489810_0130</name>
</gene>